<evidence type="ECO:0000313" key="12">
    <source>
        <dbReference type="Proteomes" id="UP000030647"/>
    </source>
</evidence>
<keyword evidence="3 10" id="KW-0808">Transferase</keyword>
<gene>
    <name evidence="10 11" type="primary">plsY</name>
    <name evidence="11" type="ORF">L248_0276</name>
</gene>
<organism evidence="11 12">
    <name type="scientific">Schleiferilactobacillus shenzhenensis LY-73</name>
    <dbReference type="NCBI Taxonomy" id="1231336"/>
    <lineage>
        <taxon>Bacteria</taxon>
        <taxon>Bacillati</taxon>
        <taxon>Bacillota</taxon>
        <taxon>Bacilli</taxon>
        <taxon>Lactobacillales</taxon>
        <taxon>Lactobacillaceae</taxon>
        <taxon>Schleiferilactobacillus</taxon>
    </lineage>
</organism>
<keyword evidence="12" id="KW-1185">Reference proteome</keyword>
<evidence type="ECO:0000256" key="6">
    <source>
        <dbReference type="ARBA" id="ARBA00023098"/>
    </source>
</evidence>
<evidence type="ECO:0000256" key="10">
    <source>
        <dbReference type="HAMAP-Rule" id="MF_01043"/>
    </source>
</evidence>
<keyword evidence="8 10" id="KW-0594">Phospholipid biosynthesis</keyword>
<comment type="subcellular location">
    <subcellularLocation>
        <location evidence="10">Cell membrane</location>
        <topology evidence="10">Multi-pass membrane protein</topology>
    </subcellularLocation>
</comment>
<comment type="function">
    <text evidence="10">Catalyzes the transfer of an acyl group from acyl-phosphate (acyl-PO(4)) to glycerol-3-phosphate (G3P) to form lysophosphatidic acid (LPA). This enzyme utilizes acyl-phosphate as fatty acyl donor, but not acyl-CoA or acyl-ACP.</text>
</comment>
<feature type="transmembrane region" description="Helical" evidence="10">
    <location>
        <begin position="151"/>
        <end position="178"/>
    </location>
</feature>
<feature type="transmembrane region" description="Helical" evidence="10">
    <location>
        <begin position="83"/>
        <end position="104"/>
    </location>
</feature>
<dbReference type="HOGENOM" id="CLU_081254_4_0_9"/>
<dbReference type="GO" id="GO:0043772">
    <property type="term" value="F:acyl-phosphate glycerol-3-phosphate acyltransferase activity"/>
    <property type="evidence" value="ECO:0007669"/>
    <property type="project" value="UniProtKB-UniRule"/>
</dbReference>
<dbReference type="PANTHER" id="PTHR30309:SF0">
    <property type="entry name" value="GLYCEROL-3-PHOSPHATE ACYLTRANSFERASE-RELATED"/>
    <property type="match status" value="1"/>
</dbReference>
<dbReference type="EMBL" id="KI271582">
    <property type="protein sequence ID" value="ERL66597.1"/>
    <property type="molecule type" value="Genomic_DNA"/>
</dbReference>
<dbReference type="OrthoDB" id="9777124at2"/>
<dbReference type="AlphaFoldDB" id="U4TZ57"/>
<evidence type="ECO:0000256" key="8">
    <source>
        <dbReference type="ARBA" id="ARBA00023209"/>
    </source>
</evidence>
<dbReference type="SMART" id="SM01207">
    <property type="entry name" value="G3P_acyltransf"/>
    <property type="match status" value="1"/>
</dbReference>
<keyword evidence="4 10" id="KW-0812">Transmembrane</keyword>
<dbReference type="GO" id="GO:0008654">
    <property type="term" value="P:phospholipid biosynthetic process"/>
    <property type="evidence" value="ECO:0007669"/>
    <property type="project" value="UniProtKB-UniRule"/>
</dbReference>
<reference evidence="12" key="1">
    <citation type="journal article" date="2013" name="Genome Announc.">
        <title>Whole-Genome Sequencing of Lactobacillus shenzhenensis Strain LY-73T.</title>
        <authorList>
            <person name="Lin Z."/>
            <person name="Liu Z."/>
            <person name="Yang R."/>
            <person name="Zou Y."/>
            <person name="Wan D."/>
            <person name="Chen J."/>
            <person name="Guo M."/>
            <person name="Zhao J."/>
            <person name="Fang C."/>
            <person name="Yang R."/>
            <person name="Liu F."/>
        </authorList>
    </citation>
    <scope>NUCLEOTIDE SEQUENCE [LARGE SCALE GENOMIC DNA]</scope>
    <source>
        <strain evidence="12">LY-73</strain>
    </source>
</reference>
<comment type="pathway">
    <text evidence="10">Lipid metabolism; phospholipid metabolism.</text>
</comment>
<dbReference type="STRING" id="1231336.L248_0276"/>
<sequence length="209" mass="22774">MVYAELLLLFVIAYLIGSIPTALIVGQYFYHKDVRKFGSGNIGTTNAYRVLGPKAGTVVLILDVLKGTLGASLPLMAGFSDRHLVLLIGLGAVLGHSFSIYIHFHGGKSVAASAGLLLAYNPQFFLLAALIFGTIVFLSSMVSMASTLGAFLILLLSLIYHDWILTTIIAAVAAFLIFRHRSNFKRIFSGTENLVPFGLVYWYKRNKGQ</sequence>
<dbReference type="Pfam" id="PF02660">
    <property type="entry name" value="G3P_acyltransf"/>
    <property type="match status" value="1"/>
</dbReference>
<accession>U4TZ57</accession>
<evidence type="ECO:0000256" key="5">
    <source>
        <dbReference type="ARBA" id="ARBA00022989"/>
    </source>
</evidence>
<dbReference type="RefSeq" id="WP_022528223.1">
    <property type="nucleotide sequence ID" value="NZ_KI271582.1"/>
</dbReference>
<name>U4TZ57_9LACO</name>
<feature type="transmembrane region" description="Helical" evidence="10">
    <location>
        <begin position="124"/>
        <end position="145"/>
    </location>
</feature>
<evidence type="ECO:0000256" key="2">
    <source>
        <dbReference type="ARBA" id="ARBA00022516"/>
    </source>
</evidence>
<dbReference type="HAMAP" id="MF_01043">
    <property type="entry name" value="PlsY"/>
    <property type="match status" value="1"/>
</dbReference>
<keyword evidence="5 10" id="KW-1133">Transmembrane helix</keyword>
<evidence type="ECO:0000256" key="7">
    <source>
        <dbReference type="ARBA" id="ARBA00023136"/>
    </source>
</evidence>
<evidence type="ECO:0000256" key="4">
    <source>
        <dbReference type="ARBA" id="ARBA00022692"/>
    </source>
</evidence>
<dbReference type="UniPathway" id="UPA00085"/>
<keyword evidence="9 10" id="KW-1208">Phospholipid metabolism</keyword>
<dbReference type="eggNOG" id="COG0344">
    <property type="taxonomic scope" value="Bacteria"/>
</dbReference>
<evidence type="ECO:0000313" key="11">
    <source>
        <dbReference type="EMBL" id="ERL66597.1"/>
    </source>
</evidence>
<comment type="subunit">
    <text evidence="10">Probably interacts with PlsX.</text>
</comment>
<dbReference type="Proteomes" id="UP000030647">
    <property type="component" value="Unassembled WGS sequence"/>
</dbReference>
<dbReference type="GO" id="GO:0005886">
    <property type="term" value="C:plasma membrane"/>
    <property type="evidence" value="ECO:0007669"/>
    <property type="project" value="UniProtKB-SubCell"/>
</dbReference>
<keyword evidence="1 10" id="KW-1003">Cell membrane</keyword>
<evidence type="ECO:0000256" key="1">
    <source>
        <dbReference type="ARBA" id="ARBA00022475"/>
    </source>
</evidence>
<protein>
    <recommendedName>
        <fullName evidence="10">Glycerol-3-phosphate acyltransferase</fullName>
    </recommendedName>
    <alternativeName>
        <fullName evidence="10">Acyl-PO4 G3P acyltransferase</fullName>
    </alternativeName>
    <alternativeName>
        <fullName evidence="10">Acyl-phosphate--glycerol-3-phosphate acyltransferase</fullName>
    </alternativeName>
    <alternativeName>
        <fullName evidence="10">G3P acyltransferase</fullName>
        <shortName evidence="10">GPAT</shortName>
        <ecNumber evidence="10">2.3.1.275</ecNumber>
    </alternativeName>
    <alternativeName>
        <fullName evidence="10">Lysophosphatidic acid synthase</fullName>
        <shortName evidence="10">LPA synthase</shortName>
    </alternativeName>
</protein>
<dbReference type="NCBIfam" id="TIGR00023">
    <property type="entry name" value="glycerol-3-phosphate 1-O-acyltransferase PlsY"/>
    <property type="match status" value="1"/>
</dbReference>
<keyword evidence="6 10" id="KW-0443">Lipid metabolism</keyword>
<dbReference type="InterPro" id="IPR003811">
    <property type="entry name" value="G3P_acylTferase_PlsY"/>
</dbReference>
<proteinExistence type="inferred from homology"/>
<dbReference type="EC" id="2.3.1.275" evidence="10"/>
<keyword evidence="7 10" id="KW-0472">Membrane</keyword>
<evidence type="ECO:0000256" key="9">
    <source>
        <dbReference type="ARBA" id="ARBA00023264"/>
    </source>
</evidence>
<evidence type="ECO:0000256" key="3">
    <source>
        <dbReference type="ARBA" id="ARBA00022679"/>
    </source>
</evidence>
<feature type="transmembrane region" description="Helical" evidence="10">
    <location>
        <begin position="6"/>
        <end position="30"/>
    </location>
</feature>
<keyword evidence="2 10" id="KW-0444">Lipid biosynthesis</keyword>
<dbReference type="PANTHER" id="PTHR30309">
    <property type="entry name" value="INNER MEMBRANE PROTEIN YGIH"/>
    <property type="match status" value="1"/>
</dbReference>
<comment type="similarity">
    <text evidence="10">Belongs to the PlsY family.</text>
</comment>
<comment type="catalytic activity">
    <reaction evidence="10">
        <text>an acyl phosphate + sn-glycerol 3-phosphate = a 1-acyl-sn-glycero-3-phosphate + phosphate</text>
        <dbReference type="Rhea" id="RHEA:34075"/>
        <dbReference type="ChEBI" id="CHEBI:43474"/>
        <dbReference type="ChEBI" id="CHEBI:57597"/>
        <dbReference type="ChEBI" id="CHEBI:57970"/>
        <dbReference type="ChEBI" id="CHEBI:59918"/>
        <dbReference type="EC" id="2.3.1.275"/>
    </reaction>
</comment>